<feature type="transmembrane region" description="Helical" evidence="2">
    <location>
        <begin position="25"/>
        <end position="49"/>
    </location>
</feature>
<keyword evidence="2" id="KW-1133">Transmembrane helix</keyword>
<keyword evidence="4" id="KW-1185">Reference proteome</keyword>
<feature type="region of interest" description="Disordered" evidence="1">
    <location>
        <begin position="57"/>
        <end position="187"/>
    </location>
</feature>
<keyword evidence="3" id="KW-0378">Hydrolase</keyword>
<keyword evidence="2" id="KW-0472">Membrane</keyword>
<organism evidence="3 4">
    <name type="scientific">Nonomuraea africana</name>
    <dbReference type="NCBI Taxonomy" id="46171"/>
    <lineage>
        <taxon>Bacteria</taxon>
        <taxon>Bacillati</taxon>
        <taxon>Actinomycetota</taxon>
        <taxon>Actinomycetes</taxon>
        <taxon>Streptosporangiales</taxon>
        <taxon>Streptosporangiaceae</taxon>
        <taxon>Nonomuraea</taxon>
    </lineage>
</organism>
<feature type="compositionally biased region" description="Low complexity" evidence="1">
    <location>
        <begin position="135"/>
        <end position="144"/>
    </location>
</feature>
<evidence type="ECO:0000256" key="1">
    <source>
        <dbReference type="SAM" id="MobiDB-lite"/>
    </source>
</evidence>
<evidence type="ECO:0000256" key="2">
    <source>
        <dbReference type="SAM" id="Phobius"/>
    </source>
</evidence>
<feature type="compositionally biased region" description="Basic and acidic residues" evidence="1">
    <location>
        <begin position="174"/>
        <end position="187"/>
    </location>
</feature>
<evidence type="ECO:0000313" key="4">
    <source>
        <dbReference type="Proteomes" id="UP000661607"/>
    </source>
</evidence>
<protein>
    <submittedName>
        <fullName evidence="3">Membrane peptidoglycan carboxypeptidase</fullName>
    </submittedName>
</protein>
<dbReference type="RefSeq" id="WP_192778485.1">
    <property type="nucleotide sequence ID" value="NZ_BAAASY010000028.1"/>
</dbReference>
<accession>A0ABR9KPS2</accession>
<evidence type="ECO:0000313" key="3">
    <source>
        <dbReference type="EMBL" id="MBE1564033.1"/>
    </source>
</evidence>
<sequence length="187" mass="19205">MSPDSGPAPTPESVFVDHSGRGRRLVMVGSIAFSTVALMLLAFVIGSLLSGTTLTVSGWPGGTGDRPDIAASPERSESTATPRASLSRRPTPATTPPATPTATPTRTRVTPTARPSSTRSAVPSRQPRSEQTVNPEQPSGSAEPSAPPATEPQPGTEPTSTPTGDQPPGQDKTPPGRDPDKVKGPKD</sequence>
<dbReference type="EMBL" id="JADBEF010000001">
    <property type="protein sequence ID" value="MBE1564033.1"/>
    <property type="molecule type" value="Genomic_DNA"/>
</dbReference>
<feature type="compositionally biased region" description="Low complexity" evidence="1">
    <location>
        <begin position="100"/>
        <end position="121"/>
    </location>
</feature>
<keyword evidence="3" id="KW-0121">Carboxypeptidase</keyword>
<keyword evidence="3" id="KW-0645">Protease</keyword>
<dbReference type="Proteomes" id="UP000661607">
    <property type="component" value="Unassembled WGS sequence"/>
</dbReference>
<keyword evidence="2" id="KW-0812">Transmembrane</keyword>
<gene>
    <name evidence="3" type="ORF">H4W81_006812</name>
</gene>
<name>A0ABR9KPS2_9ACTN</name>
<proteinExistence type="predicted"/>
<comment type="caution">
    <text evidence="3">The sequence shown here is derived from an EMBL/GenBank/DDBJ whole genome shotgun (WGS) entry which is preliminary data.</text>
</comment>
<dbReference type="GO" id="GO:0004180">
    <property type="term" value="F:carboxypeptidase activity"/>
    <property type="evidence" value="ECO:0007669"/>
    <property type="project" value="UniProtKB-KW"/>
</dbReference>
<reference evidence="3 4" key="1">
    <citation type="submission" date="2020-10" db="EMBL/GenBank/DDBJ databases">
        <title>Sequencing the genomes of 1000 actinobacteria strains.</title>
        <authorList>
            <person name="Klenk H.-P."/>
        </authorList>
    </citation>
    <scope>NUCLEOTIDE SEQUENCE [LARGE SCALE GENOMIC DNA]</scope>
    <source>
        <strain evidence="3 4">DSM 43748</strain>
    </source>
</reference>